<organism evidence="2 3">
    <name type="scientific">Anser brachyrhynchus</name>
    <name type="common">Pink-footed goose</name>
    <dbReference type="NCBI Taxonomy" id="132585"/>
    <lineage>
        <taxon>Eukaryota</taxon>
        <taxon>Metazoa</taxon>
        <taxon>Chordata</taxon>
        <taxon>Craniata</taxon>
        <taxon>Vertebrata</taxon>
        <taxon>Euteleostomi</taxon>
        <taxon>Archelosauria</taxon>
        <taxon>Archosauria</taxon>
        <taxon>Dinosauria</taxon>
        <taxon>Saurischia</taxon>
        <taxon>Theropoda</taxon>
        <taxon>Coelurosauria</taxon>
        <taxon>Aves</taxon>
        <taxon>Neognathae</taxon>
        <taxon>Galloanserae</taxon>
        <taxon>Anseriformes</taxon>
        <taxon>Anatidae</taxon>
        <taxon>Anserinae</taxon>
        <taxon>Anser</taxon>
    </lineage>
</organism>
<feature type="domain" description="F-box" evidence="1">
    <location>
        <begin position="47"/>
        <end position="103"/>
    </location>
</feature>
<dbReference type="SUPFAM" id="SSF81383">
    <property type="entry name" value="F-box domain"/>
    <property type="match status" value="1"/>
</dbReference>
<accession>A0A8B9C5I1</accession>
<evidence type="ECO:0000259" key="1">
    <source>
        <dbReference type="PROSITE" id="PS50181"/>
    </source>
</evidence>
<dbReference type="AlphaFoldDB" id="A0A8B9C5I1"/>
<reference evidence="2" key="1">
    <citation type="submission" date="2025-08" db="UniProtKB">
        <authorList>
            <consortium name="Ensembl"/>
        </authorList>
    </citation>
    <scope>IDENTIFICATION</scope>
</reference>
<name>A0A8B9C5I1_9AVES</name>
<dbReference type="GeneTree" id="ENSGT01130000279867"/>
<dbReference type="Ensembl" id="ENSABRT00000020838.1">
    <property type="protein sequence ID" value="ENSABRP00000014590.1"/>
    <property type="gene ID" value="ENSABRG00000012882.1"/>
</dbReference>
<protein>
    <recommendedName>
        <fullName evidence="1">F-box domain-containing protein</fullName>
    </recommendedName>
</protein>
<keyword evidence="3" id="KW-1185">Reference proteome</keyword>
<sequence length="165" mass="19379">MYLSHGALFISSCGGRSLRNKFCESKPGEIKESQEHFLSDSSLHSKCDFLDRLPVPLLLDIISFLELEDIARLSQVSCRSEMKWCLSLMHDGKKIVENLYDTITPEMKELALEMGWKHFFSTNRIQLQLQLFKRKSWYCNYSHSNLNSFEKKYIKITSERFENPK</sequence>
<dbReference type="Pfam" id="PF12937">
    <property type="entry name" value="F-box-like"/>
    <property type="match status" value="1"/>
</dbReference>
<dbReference type="Proteomes" id="UP000694426">
    <property type="component" value="Unplaced"/>
</dbReference>
<dbReference type="InterPro" id="IPR001810">
    <property type="entry name" value="F-box_dom"/>
</dbReference>
<reference evidence="2" key="2">
    <citation type="submission" date="2025-09" db="UniProtKB">
        <authorList>
            <consortium name="Ensembl"/>
        </authorList>
    </citation>
    <scope>IDENTIFICATION</scope>
</reference>
<dbReference type="InterPro" id="IPR036047">
    <property type="entry name" value="F-box-like_dom_sf"/>
</dbReference>
<dbReference type="PROSITE" id="PS50181">
    <property type="entry name" value="FBOX"/>
    <property type="match status" value="1"/>
</dbReference>
<dbReference type="Gene3D" id="1.20.1280.50">
    <property type="match status" value="1"/>
</dbReference>
<evidence type="ECO:0000313" key="2">
    <source>
        <dbReference type="Ensembl" id="ENSABRP00000014590.1"/>
    </source>
</evidence>
<proteinExistence type="predicted"/>
<evidence type="ECO:0000313" key="3">
    <source>
        <dbReference type="Proteomes" id="UP000694426"/>
    </source>
</evidence>